<dbReference type="EMBL" id="JAFICZ010000001">
    <property type="protein sequence ID" value="MBP1294213.1"/>
    <property type="molecule type" value="Genomic_DNA"/>
</dbReference>
<dbReference type="AlphaFoldDB" id="A0A8I1YCX5"/>
<dbReference type="Proteomes" id="UP000673383">
    <property type="component" value="Unassembled WGS sequence"/>
</dbReference>
<reference evidence="1" key="1">
    <citation type="submission" date="2021-02" db="EMBL/GenBank/DDBJ databases">
        <title>Genomic Encyclopedia of Type Strains, Phase IV (KMG-V): Genome sequencing to study the core and pangenomes of soil and plant-associated prokaryotes.</title>
        <authorList>
            <person name="Whitman W."/>
        </authorList>
    </citation>
    <scope>NUCLEOTIDE SEQUENCE</scope>
    <source>
        <strain evidence="1">USDA 406</strain>
    </source>
</reference>
<evidence type="ECO:0000313" key="1">
    <source>
        <dbReference type="EMBL" id="MBP1294213.1"/>
    </source>
</evidence>
<evidence type="ECO:0000313" key="2">
    <source>
        <dbReference type="Proteomes" id="UP000673383"/>
    </source>
</evidence>
<organism evidence="1 2">
    <name type="scientific">Bradyrhizobium elkanii</name>
    <dbReference type="NCBI Taxonomy" id="29448"/>
    <lineage>
        <taxon>Bacteria</taxon>
        <taxon>Pseudomonadati</taxon>
        <taxon>Pseudomonadota</taxon>
        <taxon>Alphaproteobacteria</taxon>
        <taxon>Hyphomicrobiales</taxon>
        <taxon>Nitrobacteraceae</taxon>
        <taxon>Bradyrhizobium</taxon>
    </lineage>
</organism>
<protein>
    <submittedName>
        <fullName evidence="1">Uncharacterized protein</fullName>
    </submittedName>
</protein>
<comment type="caution">
    <text evidence="1">The sequence shown here is derived from an EMBL/GenBank/DDBJ whole genome shotgun (WGS) entry which is preliminary data.</text>
</comment>
<proteinExistence type="predicted"/>
<name>A0A8I1YCX5_BRAEL</name>
<sequence>MAARRNRKKVSFLTADHLEEQADARASEAMQLPEGEARQNALRNARQLRVYAFMKRALTPQTAKSKQ</sequence>
<accession>A0A8I1YCX5</accession>
<gene>
    <name evidence="1" type="ORF">JOH49_003966</name>
</gene>
<dbReference type="RefSeq" id="WP_209944201.1">
    <property type="nucleotide sequence ID" value="NZ_JAFICZ010000001.1"/>
</dbReference>